<evidence type="ECO:0000313" key="3">
    <source>
        <dbReference type="Proteomes" id="UP000298663"/>
    </source>
</evidence>
<reference evidence="2 3" key="2">
    <citation type="journal article" date="2019" name="G3 (Bethesda)">
        <title>Hybrid Assembly of the Genome of the Entomopathogenic Nematode Steinernema carpocapsae Identifies the X-Chromosome.</title>
        <authorList>
            <person name="Serra L."/>
            <person name="Macchietto M."/>
            <person name="Macias-Munoz A."/>
            <person name="McGill C.J."/>
            <person name="Rodriguez I.M."/>
            <person name="Rodriguez B."/>
            <person name="Murad R."/>
            <person name="Mortazavi A."/>
        </authorList>
    </citation>
    <scope>NUCLEOTIDE SEQUENCE [LARGE SCALE GENOMIC DNA]</scope>
    <source>
        <strain evidence="2 3">ALL</strain>
    </source>
</reference>
<dbReference type="Proteomes" id="UP000298663">
    <property type="component" value="Unassembled WGS sequence"/>
</dbReference>
<feature type="domain" description="VWFA" evidence="1">
    <location>
        <begin position="97"/>
        <end position="290"/>
    </location>
</feature>
<dbReference type="Gene3D" id="3.30.450.20">
    <property type="entry name" value="PAS domain"/>
    <property type="match status" value="1"/>
</dbReference>
<reference evidence="2 3" key="1">
    <citation type="journal article" date="2015" name="Genome Biol.">
        <title>Comparative genomics of Steinernema reveals deeply conserved gene regulatory networks.</title>
        <authorList>
            <person name="Dillman A.R."/>
            <person name="Macchietto M."/>
            <person name="Porter C.F."/>
            <person name="Rogers A."/>
            <person name="Williams B."/>
            <person name="Antoshechkin I."/>
            <person name="Lee M.M."/>
            <person name="Goodwin Z."/>
            <person name="Lu X."/>
            <person name="Lewis E.E."/>
            <person name="Goodrich-Blair H."/>
            <person name="Stock S.P."/>
            <person name="Adams B.J."/>
            <person name="Sternberg P.W."/>
            <person name="Mortazavi A."/>
        </authorList>
    </citation>
    <scope>NUCLEOTIDE SEQUENCE [LARGE SCALE GENOMIC DNA]</scope>
    <source>
        <strain evidence="2 3">ALL</strain>
    </source>
</reference>
<sequence length="924" mass="104889">MFAARKPFYAEYREETVSDGAVVRDFEWTSSPKILQVMQSNLELGFAKSRQYIGTYSGLTRIFPSFQWTVEPAAISFDLFDPRYRQWFIGAEASPKDVLFLIDFSGSVKGQTQHLTKMTILHVLATLGPNDYFNAVWYSSRQELVFDYCFSGFLPATTRNKRLFQNQLERIEERDQAHLAPALNYSLSLFRQRAINASEFLQDTMGMGSGGHQIIMIFTDGIEEWPIALVEQEMDSQGEDIVRIFGFSMGYGTGELPILDYVSCNTRASYSIVDSIADVKLQSRSYLTTLAEVLALSYRDKGTAQKRPVSWSLPYMDTQGKGPVVTLSMPILNTMLNSTNLFLGVAGVDILFTELVKMLPNDEQIRTFVLDNNGIVVYHPKLMTPRREVYSVRRTACYDTSMPPRRGGRVQFGGSDERVLKLMGLVDSIQTTDILELEDPTEAFKKFREAMIDRACGRVFHDGDLEYRCHALENTPLVIGFVGRRSGTVLSLKYTSKKPQVAMKDLVGFYVPKRQLCGDRFDGVNDLERLAAYVNDEEDDQCTDDRKIPYAFTNILSSWSRSWPDLDENATCSTARLPDAGFSHHHLSSFVHTFSKISAFYPQCFFDYVKPILTEISSRNKPSDEEHGESLKTSVIEDSFVATKEIRDSKYGKLLATVGVQWKMQFFSELWINQTHWEVGWEECFKKQRDCHIITSTGYVVASSTSRLGSLAQVDFQLFDTLVDRGFLKPISRVDHQKYCKPEAGNSYSMSTSDAPSSSGPARSFVKALISTFHSVFWFIMGFCIPPLQAQPIMVGSICKFSRIKHLEQCSMEYVHYSLKTLKKSAMTIRHENCSRVATIMPFEKINLNLVIMDGLCDENETFKEADPFVPKRVPDCQLTTPFYRKPRLDVDYSRYHPDEFRRDCPALAAGVVYSGVLLLSSGP</sequence>
<dbReference type="AlphaFoldDB" id="A0A4U8UQI1"/>
<dbReference type="PANTHER" id="PTHR10166:SF65">
    <property type="entry name" value="VWFA DOMAIN-CONTAINING PROTEIN"/>
    <property type="match status" value="1"/>
</dbReference>
<dbReference type="SMART" id="SM00327">
    <property type="entry name" value="VWA"/>
    <property type="match status" value="1"/>
</dbReference>
<dbReference type="PANTHER" id="PTHR10166">
    <property type="entry name" value="VOLTAGE-DEPENDENT CALCIUM CHANNEL SUBUNIT ALPHA-2/DELTA-RELATED"/>
    <property type="match status" value="1"/>
</dbReference>
<dbReference type="EMBL" id="AZBU02000001">
    <property type="protein sequence ID" value="TMS35490.1"/>
    <property type="molecule type" value="Genomic_DNA"/>
</dbReference>
<dbReference type="OrthoDB" id="10054666at2759"/>
<organism evidence="2 3">
    <name type="scientific">Steinernema carpocapsae</name>
    <name type="common">Entomopathogenic nematode</name>
    <dbReference type="NCBI Taxonomy" id="34508"/>
    <lineage>
        <taxon>Eukaryota</taxon>
        <taxon>Metazoa</taxon>
        <taxon>Ecdysozoa</taxon>
        <taxon>Nematoda</taxon>
        <taxon>Chromadorea</taxon>
        <taxon>Rhabditida</taxon>
        <taxon>Tylenchina</taxon>
        <taxon>Panagrolaimomorpha</taxon>
        <taxon>Strongyloidoidea</taxon>
        <taxon>Steinernematidae</taxon>
        <taxon>Steinernema</taxon>
    </lineage>
</organism>
<dbReference type="SUPFAM" id="SSF53300">
    <property type="entry name" value="vWA-like"/>
    <property type="match status" value="1"/>
</dbReference>
<proteinExistence type="predicted"/>
<comment type="caution">
    <text evidence="2">The sequence shown here is derived from an EMBL/GenBank/DDBJ whole genome shotgun (WGS) entry which is preliminary data.</text>
</comment>
<dbReference type="STRING" id="34508.A0A4U8UQI1"/>
<dbReference type="GO" id="GO:0005245">
    <property type="term" value="F:voltage-gated calcium channel activity"/>
    <property type="evidence" value="ECO:0007669"/>
    <property type="project" value="TreeGrafter"/>
</dbReference>
<dbReference type="PROSITE" id="PS50234">
    <property type="entry name" value="VWFA"/>
    <property type="match status" value="1"/>
</dbReference>
<evidence type="ECO:0000313" key="2">
    <source>
        <dbReference type="EMBL" id="TMS35490.1"/>
    </source>
</evidence>
<dbReference type="InterPro" id="IPR051173">
    <property type="entry name" value="Ca_channel_alpha-2/delta"/>
</dbReference>
<protein>
    <recommendedName>
        <fullName evidence="1">VWFA domain-containing protein</fullName>
    </recommendedName>
</protein>
<dbReference type="Pfam" id="PF13519">
    <property type="entry name" value="VWA_2"/>
    <property type="match status" value="1"/>
</dbReference>
<gene>
    <name evidence="2" type="ORF">L596_002884</name>
</gene>
<keyword evidence="3" id="KW-1185">Reference proteome</keyword>
<dbReference type="InterPro" id="IPR002035">
    <property type="entry name" value="VWF_A"/>
</dbReference>
<dbReference type="InterPro" id="IPR036465">
    <property type="entry name" value="vWFA_dom_sf"/>
</dbReference>
<dbReference type="Gene3D" id="3.40.50.410">
    <property type="entry name" value="von Willebrand factor, type A domain"/>
    <property type="match status" value="1"/>
</dbReference>
<evidence type="ECO:0000259" key="1">
    <source>
        <dbReference type="PROSITE" id="PS50234"/>
    </source>
</evidence>
<name>A0A4U8UQI1_STECR</name>
<dbReference type="GO" id="GO:0005891">
    <property type="term" value="C:voltage-gated calcium channel complex"/>
    <property type="evidence" value="ECO:0007669"/>
    <property type="project" value="TreeGrafter"/>
</dbReference>
<accession>A0A4U8UQI1</accession>